<dbReference type="GO" id="GO:0032259">
    <property type="term" value="P:methylation"/>
    <property type="evidence" value="ECO:0007669"/>
    <property type="project" value="UniProtKB-KW"/>
</dbReference>
<dbReference type="InterPro" id="IPR029063">
    <property type="entry name" value="SAM-dependent_MTases_sf"/>
</dbReference>
<dbReference type="InterPro" id="IPR003333">
    <property type="entry name" value="CMAS"/>
</dbReference>
<dbReference type="PANTHER" id="PTHR43667">
    <property type="entry name" value="CYCLOPROPANE-FATTY-ACYL-PHOSPHOLIPID SYNTHASE"/>
    <property type="match status" value="1"/>
</dbReference>
<dbReference type="Gene3D" id="3.40.50.150">
    <property type="entry name" value="Vaccinia Virus protein VP39"/>
    <property type="match status" value="1"/>
</dbReference>
<protein>
    <submittedName>
        <fullName evidence="6">Cyclopropane-fatty-acyl-phospholipid synthase</fullName>
        <ecNumber evidence="6">2.1.1.79</ecNumber>
    </submittedName>
</protein>
<keyword evidence="2 6" id="KW-0489">Methyltransferase</keyword>
<proteinExistence type="inferred from homology"/>
<sequence length="408" mass="46748">MRLLSKLLKAFISSGTLVVYDAKGQRHEFVGTPATPVVTMRLHKASLYHKLLLQPDLTAAEAYMDETLTFEDGTDIQGFLDLMVANKDGLSNHSSQKYGKLIRKITAPFQQFNPIKNSRKNASHHYDLSEELYRLFLDKDMQYSCGYFLDPKESLEQAQINKKRRIAAKLDLQDGDHVLDIGCGWGGMGLYLAQVADVKVTGIALAKEQLRVANARAEKMGLSDRVKFEYMDYRELTEKYDKIVSVGMVEHVGARYLDAYFEQISSLLKPGGRAMVHSIGRRGPPGSTNAFIQKYIFPGGYSPSISEAFVAVQNSEMWVADCEVWRLHYYYTIDHWRRRFKQNRAKAVALYDERFARMWEFYLTAVAIGFKHDHNMNFQFILSNQRADVPITRDFIYENEKALAKRGL</sequence>
<evidence type="ECO:0000256" key="5">
    <source>
        <dbReference type="ARBA" id="ARBA00023098"/>
    </source>
</evidence>
<keyword evidence="4" id="KW-0949">S-adenosyl-L-methionine</keyword>
<name>A0A3B0SK47_9ZZZZ</name>
<dbReference type="PIRSF" id="PIRSF003085">
    <property type="entry name" value="CMAS"/>
    <property type="match status" value="1"/>
</dbReference>
<evidence type="ECO:0000256" key="3">
    <source>
        <dbReference type="ARBA" id="ARBA00022679"/>
    </source>
</evidence>
<organism evidence="6">
    <name type="scientific">hydrothermal vent metagenome</name>
    <dbReference type="NCBI Taxonomy" id="652676"/>
    <lineage>
        <taxon>unclassified sequences</taxon>
        <taxon>metagenomes</taxon>
        <taxon>ecological metagenomes</taxon>
    </lineage>
</organism>
<dbReference type="PANTHER" id="PTHR43667:SF1">
    <property type="entry name" value="CYCLOPROPANE-FATTY-ACYL-PHOSPHOLIPID SYNTHASE"/>
    <property type="match status" value="1"/>
</dbReference>
<dbReference type="InterPro" id="IPR050723">
    <property type="entry name" value="CFA/CMAS"/>
</dbReference>
<accession>A0A3B0SK47</accession>
<dbReference type="CDD" id="cd02440">
    <property type="entry name" value="AdoMet_MTases"/>
    <property type="match status" value="1"/>
</dbReference>
<dbReference type="AlphaFoldDB" id="A0A3B0SK47"/>
<dbReference type="EMBL" id="UOEE01000344">
    <property type="protein sequence ID" value="VAW02732.1"/>
    <property type="molecule type" value="Genomic_DNA"/>
</dbReference>
<evidence type="ECO:0000256" key="2">
    <source>
        <dbReference type="ARBA" id="ARBA00022603"/>
    </source>
</evidence>
<dbReference type="Pfam" id="PF02353">
    <property type="entry name" value="CMAS"/>
    <property type="match status" value="1"/>
</dbReference>
<evidence type="ECO:0000256" key="4">
    <source>
        <dbReference type="ARBA" id="ARBA00022691"/>
    </source>
</evidence>
<evidence type="ECO:0000313" key="6">
    <source>
        <dbReference type="EMBL" id="VAW02732.1"/>
    </source>
</evidence>
<reference evidence="6" key="1">
    <citation type="submission" date="2018-06" db="EMBL/GenBank/DDBJ databases">
        <authorList>
            <person name="Zhirakovskaya E."/>
        </authorList>
    </citation>
    <scope>NUCLEOTIDE SEQUENCE</scope>
</reference>
<dbReference type="GO" id="GO:0008610">
    <property type="term" value="P:lipid biosynthetic process"/>
    <property type="evidence" value="ECO:0007669"/>
    <property type="project" value="InterPro"/>
</dbReference>
<keyword evidence="3 6" id="KW-0808">Transferase</keyword>
<evidence type="ECO:0000256" key="1">
    <source>
        <dbReference type="ARBA" id="ARBA00010815"/>
    </source>
</evidence>
<dbReference type="EC" id="2.1.1.79" evidence="6"/>
<dbReference type="SUPFAM" id="SSF53335">
    <property type="entry name" value="S-adenosyl-L-methionine-dependent methyltransferases"/>
    <property type="match status" value="1"/>
</dbReference>
<gene>
    <name evidence="6" type="ORF">MNBD_ALPHA06-553</name>
</gene>
<keyword evidence="5" id="KW-0443">Lipid metabolism</keyword>
<comment type="similarity">
    <text evidence="1">Belongs to the CFA/CMAS family.</text>
</comment>
<dbReference type="GO" id="GO:0008825">
    <property type="term" value="F:cyclopropane-fatty-acyl-phospholipid synthase activity"/>
    <property type="evidence" value="ECO:0007669"/>
    <property type="project" value="UniProtKB-EC"/>
</dbReference>